<evidence type="ECO:0000313" key="2">
    <source>
        <dbReference type="EMBL" id="ERM99727.1"/>
    </source>
</evidence>
<dbReference type="Proteomes" id="UP000017836">
    <property type="component" value="Unassembled WGS sequence"/>
</dbReference>
<dbReference type="PANTHER" id="PTHR23024">
    <property type="entry name" value="ARYLACETAMIDE DEACETYLASE"/>
    <property type="match status" value="1"/>
</dbReference>
<dbReference type="HOGENOM" id="CLU_012494_22_1_1"/>
<name>W1NVV1_AMBTC</name>
<evidence type="ECO:0000313" key="3">
    <source>
        <dbReference type="Proteomes" id="UP000017836"/>
    </source>
</evidence>
<keyword evidence="3" id="KW-1185">Reference proteome</keyword>
<dbReference type="EMBL" id="KI394994">
    <property type="protein sequence ID" value="ERM99727.1"/>
    <property type="molecule type" value="Genomic_DNA"/>
</dbReference>
<dbReference type="Gene3D" id="3.40.50.1820">
    <property type="entry name" value="alpha/beta hydrolase"/>
    <property type="match status" value="1"/>
</dbReference>
<dbReference type="eggNOG" id="KOG1515">
    <property type="taxonomic scope" value="Eukaryota"/>
</dbReference>
<dbReference type="InterPro" id="IPR050466">
    <property type="entry name" value="Carboxylest/Gibb_receptor"/>
</dbReference>
<organism evidence="2 3">
    <name type="scientific">Amborella trichopoda</name>
    <dbReference type="NCBI Taxonomy" id="13333"/>
    <lineage>
        <taxon>Eukaryota</taxon>
        <taxon>Viridiplantae</taxon>
        <taxon>Streptophyta</taxon>
        <taxon>Embryophyta</taxon>
        <taxon>Tracheophyta</taxon>
        <taxon>Spermatophyta</taxon>
        <taxon>Magnoliopsida</taxon>
        <taxon>Amborellales</taxon>
        <taxon>Amborellaceae</taxon>
        <taxon>Amborella</taxon>
    </lineage>
</organism>
<dbReference type="AlphaFoldDB" id="W1NVV1"/>
<dbReference type="SUPFAM" id="SSF53474">
    <property type="entry name" value="alpha/beta-Hydrolases"/>
    <property type="match status" value="1"/>
</dbReference>
<dbReference type="Gramene" id="ERM99727">
    <property type="protein sequence ID" value="ERM99727"/>
    <property type="gene ID" value="AMTR_s00099p00101040"/>
</dbReference>
<accession>W1NVV1</accession>
<gene>
    <name evidence="2" type="ORF">AMTR_s00099p00101040</name>
</gene>
<dbReference type="GO" id="GO:0016787">
    <property type="term" value="F:hydrolase activity"/>
    <property type="evidence" value="ECO:0007669"/>
    <property type="project" value="InterPro"/>
</dbReference>
<dbReference type="Pfam" id="PF07859">
    <property type="entry name" value="Abhydrolase_3"/>
    <property type="match status" value="1"/>
</dbReference>
<dbReference type="STRING" id="13333.W1NVV1"/>
<sequence length="334" mass="37309">MGSLMDLCRRENGTVNRRLLNLLEQKSTANGKPEIVNGDPETTVKGRDVTLDPAKNLWVRVFTPDRKPDGLPGSGFPVIVFFHGGGFVFMSPKSRPYHDLCKRFSGEMPAIVVSVNYRLAPENRFPAPYDDGVEVVRWIAGAGKQFGDDGKLVLEKGGLFETADTSRCFLVGDSAGGNIVHHVGRRIAEEAAEFLPLKVVGHVLLQPFFGGEERLPSELKLKNMPLVSVDRADWHWKVFLPENSDRDHPACNVSSPNSPDISELDFPASLVVIGGFDPLQDWQRRIFEWLKKNGKVVELVEFPKAFHGFYGFPEIPEANQFFLDLKAFIEKCSQ</sequence>
<protein>
    <recommendedName>
        <fullName evidence="1">Alpha/beta hydrolase fold-3 domain-containing protein</fullName>
    </recommendedName>
</protein>
<reference evidence="3" key="1">
    <citation type="journal article" date="2013" name="Science">
        <title>The Amborella genome and the evolution of flowering plants.</title>
        <authorList>
            <consortium name="Amborella Genome Project"/>
        </authorList>
    </citation>
    <scope>NUCLEOTIDE SEQUENCE [LARGE SCALE GENOMIC DNA]</scope>
</reference>
<proteinExistence type="predicted"/>
<dbReference type="InterPro" id="IPR013094">
    <property type="entry name" value="AB_hydrolase_3"/>
</dbReference>
<dbReference type="OMA" id="FPEAIHT"/>
<dbReference type="InterPro" id="IPR029058">
    <property type="entry name" value="AB_hydrolase_fold"/>
</dbReference>
<evidence type="ECO:0000259" key="1">
    <source>
        <dbReference type="Pfam" id="PF07859"/>
    </source>
</evidence>
<dbReference type="PANTHER" id="PTHR23024:SF24">
    <property type="entry name" value="ALPHA_BETA HYDROLASE FOLD-3 DOMAIN-CONTAINING PROTEIN"/>
    <property type="match status" value="1"/>
</dbReference>
<feature type="domain" description="Alpha/beta hydrolase fold-3" evidence="1">
    <location>
        <begin position="79"/>
        <end position="310"/>
    </location>
</feature>